<protein>
    <recommendedName>
        <fullName evidence="4">HlyD family efflux transporter periplasmic adaptor subunit</fullName>
    </recommendedName>
</protein>
<sequence length="228" mass="25062">MPNATYSTANDDLNLLSDEVQEVLGRRFSWVVRHGNLLTLAAFLSLVALGAIVRYPMTVELPGTMHFVGTIQRIAIPPGQAYQPLARNGQTVQRATPVILCSAPTNVIRASQEGVCIWENVTATQATLCIVPNHQTFDVRCAFPTEKSRYIKLGSPVTISCPAYPDARFKGFVTQRSVQAQGNSIWVNVRFTVSQSSHTLVVPDQANATLRFTLKEQTLLSYVTEALL</sequence>
<evidence type="ECO:0000256" key="1">
    <source>
        <dbReference type="SAM" id="Phobius"/>
    </source>
</evidence>
<evidence type="ECO:0000313" key="3">
    <source>
        <dbReference type="Proteomes" id="UP001597469"/>
    </source>
</evidence>
<gene>
    <name evidence="2" type="ORF">ACFSUS_21480</name>
</gene>
<accession>A0ABW5M9T1</accession>
<dbReference type="Proteomes" id="UP001597469">
    <property type="component" value="Unassembled WGS sequence"/>
</dbReference>
<keyword evidence="1" id="KW-0812">Transmembrane</keyword>
<keyword evidence="3" id="KW-1185">Reference proteome</keyword>
<reference evidence="3" key="1">
    <citation type="journal article" date="2019" name="Int. J. Syst. Evol. Microbiol.">
        <title>The Global Catalogue of Microorganisms (GCM) 10K type strain sequencing project: providing services to taxonomists for standard genome sequencing and annotation.</title>
        <authorList>
            <consortium name="The Broad Institute Genomics Platform"/>
            <consortium name="The Broad Institute Genome Sequencing Center for Infectious Disease"/>
            <person name="Wu L."/>
            <person name="Ma J."/>
        </authorList>
    </citation>
    <scope>NUCLEOTIDE SEQUENCE [LARGE SCALE GENOMIC DNA]</scope>
    <source>
        <strain evidence="3">KCTC 42805</strain>
    </source>
</reference>
<feature type="transmembrane region" description="Helical" evidence="1">
    <location>
        <begin position="37"/>
        <end position="55"/>
    </location>
</feature>
<dbReference type="EMBL" id="JBHULN010000016">
    <property type="protein sequence ID" value="MFD2573229.1"/>
    <property type="molecule type" value="Genomic_DNA"/>
</dbReference>
<name>A0ABW5M9T1_9BACT</name>
<evidence type="ECO:0000313" key="2">
    <source>
        <dbReference type="EMBL" id="MFD2573229.1"/>
    </source>
</evidence>
<evidence type="ECO:0008006" key="4">
    <source>
        <dbReference type="Google" id="ProtNLM"/>
    </source>
</evidence>
<dbReference type="Gene3D" id="2.40.30.170">
    <property type="match status" value="1"/>
</dbReference>
<comment type="caution">
    <text evidence="2">The sequence shown here is derived from an EMBL/GenBank/DDBJ whole genome shotgun (WGS) entry which is preliminary data.</text>
</comment>
<proteinExistence type="predicted"/>
<keyword evidence="1" id="KW-0472">Membrane</keyword>
<dbReference type="RefSeq" id="WP_381525826.1">
    <property type="nucleotide sequence ID" value="NZ_JBHULN010000016.1"/>
</dbReference>
<organism evidence="2 3">
    <name type="scientific">Spirosoma soli</name>
    <dbReference type="NCBI Taxonomy" id="1770529"/>
    <lineage>
        <taxon>Bacteria</taxon>
        <taxon>Pseudomonadati</taxon>
        <taxon>Bacteroidota</taxon>
        <taxon>Cytophagia</taxon>
        <taxon>Cytophagales</taxon>
        <taxon>Cytophagaceae</taxon>
        <taxon>Spirosoma</taxon>
    </lineage>
</organism>
<keyword evidence="1" id="KW-1133">Transmembrane helix</keyword>